<dbReference type="AlphaFoldDB" id="A0A2U3LD51"/>
<protein>
    <recommendedName>
        <fullName evidence="5 6">o-succinylbenzoate synthase</fullName>
        <ecNumber evidence="5 6">4.2.1.113</ecNumber>
    </recommendedName>
</protein>
<dbReference type="InterPro" id="IPR013341">
    <property type="entry name" value="Mandelate_racemase_N_dom"/>
</dbReference>
<dbReference type="EMBL" id="OMOD01000194">
    <property type="protein sequence ID" value="SPF49864.1"/>
    <property type="molecule type" value="Genomic_DNA"/>
</dbReference>
<dbReference type="PANTHER" id="PTHR48073">
    <property type="entry name" value="O-SUCCINYLBENZOATE SYNTHASE-RELATED"/>
    <property type="match status" value="1"/>
</dbReference>
<dbReference type="SFLD" id="SFLDG00180">
    <property type="entry name" value="muconate_cycloisomerase"/>
    <property type="match status" value="1"/>
</dbReference>
<organism evidence="8 9">
    <name type="scientific">Candidatus Sulfotelmatobacter kueseliae</name>
    <dbReference type="NCBI Taxonomy" id="2042962"/>
    <lineage>
        <taxon>Bacteria</taxon>
        <taxon>Pseudomonadati</taxon>
        <taxon>Acidobacteriota</taxon>
        <taxon>Terriglobia</taxon>
        <taxon>Terriglobales</taxon>
        <taxon>Candidatus Korobacteraceae</taxon>
        <taxon>Candidatus Sulfotelmatobacter</taxon>
    </lineage>
</organism>
<dbReference type="GO" id="GO:0046872">
    <property type="term" value="F:metal ion binding"/>
    <property type="evidence" value="ECO:0007669"/>
    <property type="project" value="UniProtKB-KW"/>
</dbReference>
<dbReference type="InterPro" id="IPR013342">
    <property type="entry name" value="Mandelate_racemase_C"/>
</dbReference>
<dbReference type="Pfam" id="PF02746">
    <property type="entry name" value="MR_MLE_N"/>
    <property type="match status" value="1"/>
</dbReference>
<dbReference type="InterPro" id="IPR029017">
    <property type="entry name" value="Enolase-like_N"/>
</dbReference>
<evidence type="ECO:0000313" key="8">
    <source>
        <dbReference type="EMBL" id="SPF49864.1"/>
    </source>
</evidence>
<dbReference type="GO" id="GO:0043748">
    <property type="term" value="F:O-succinylbenzoate synthase activity"/>
    <property type="evidence" value="ECO:0007669"/>
    <property type="project" value="UniProtKB-EC"/>
</dbReference>
<dbReference type="SMART" id="SM00922">
    <property type="entry name" value="MR_MLE"/>
    <property type="match status" value="1"/>
</dbReference>
<dbReference type="UniPathway" id="UPA00079"/>
<evidence type="ECO:0000256" key="4">
    <source>
        <dbReference type="ARBA" id="ARBA00023239"/>
    </source>
</evidence>
<dbReference type="UniPathway" id="UPA01057">
    <property type="reaction ID" value="UER00165"/>
</dbReference>
<keyword evidence="2" id="KW-0479">Metal-binding</keyword>
<accession>A0A2U3LD51</accession>
<dbReference type="Gene3D" id="3.20.20.120">
    <property type="entry name" value="Enolase-like C-terminal domain"/>
    <property type="match status" value="1"/>
</dbReference>
<feature type="domain" description="Mandelate racemase/muconate lactonizing enzyme C-terminal" evidence="7">
    <location>
        <begin position="142"/>
        <end position="234"/>
    </location>
</feature>
<comment type="cofactor">
    <cofactor evidence="1">
        <name>a divalent metal cation</name>
        <dbReference type="ChEBI" id="CHEBI:60240"/>
    </cofactor>
</comment>
<proteinExistence type="predicted"/>
<dbReference type="InterPro" id="IPR010197">
    <property type="entry name" value="OSBS/NAAAR"/>
</dbReference>
<dbReference type="SUPFAM" id="SSF51604">
    <property type="entry name" value="Enolase C-terminal domain-like"/>
    <property type="match status" value="1"/>
</dbReference>
<name>A0A2U3LD51_9BACT</name>
<evidence type="ECO:0000256" key="1">
    <source>
        <dbReference type="ARBA" id="ARBA00001968"/>
    </source>
</evidence>
<dbReference type="OrthoDB" id="9774531at2"/>
<gene>
    <name evidence="8" type="primary">menC</name>
    <name evidence="8" type="ORF">SBA1_950013</name>
</gene>
<dbReference type="GO" id="GO:0016854">
    <property type="term" value="F:racemase and epimerase activity"/>
    <property type="evidence" value="ECO:0007669"/>
    <property type="project" value="UniProtKB-ARBA"/>
</dbReference>
<dbReference type="NCBIfam" id="TIGR01928">
    <property type="entry name" value="menC_lowGC_arch"/>
    <property type="match status" value="1"/>
</dbReference>
<dbReference type="Proteomes" id="UP000238701">
    <property type="component" value="Unassembled WGS sequence"/>
</dbReference>
<dbReference type="InterPro" id="IPR036849">
    <property type="entry name" value="Enolase-like_C_sf"/>
</dbReference>
<dbReference type="Gene3D" id="3.30.390.10">
    <property type="entry name" value="Enolase-like, N-terminal domain"/>
    <property type="match status" value="1"/>
</dbReference>
<dbReference type="EC" id="4.2.1.113" evidence="5 6"/>
<evidence type="ECO:0000256" key="6">
    <source>
        <dbReference type="NCBIfam" id="TIGR01928"/>
    </source>
</evidence>
<dbReference type="SFLD" id="SFLDS00001">
    <property type="entry name" value="Enolase"/>
    <property type="match status" value="1"/>
</dbReference>
<evidence type="ECO:0000256" key="2">
    <source>
        <dbReference type="ARBA" id="ARBA00022723"/>
    </source>
</evidence>
<evidence type="ECO:0000313" key="9">
    <source>
        <dbReference type="Proteomes" id="UP000238701"/>
    </source>
</evidence>
<sequence>MRIESIVLRELKMRLKAPFETSSEITWNRRVLLVEVGVDGLHGWGEITAAEDPFYNAETTDTAWHVTRDFIVPLVIGQSVASADAIANLLDPIRGHEMAKAGMENAVWDIEAQQRGLPLAKLLGGTRQEIPSGVSMGIQASIPDLLAKIECELHAGYQRIKLKIKPGKDIEVVAAVRRQYPDIKLMVDANSAYRLEHLELLRTFDQYGLMMIEQPLAWDDIYEHSLLQAHLRTPICLDECIHNASHAEAAISLGACRVINVKLGRVGGHTRARHVHDLSVRHSIPVWCGGMLESGVGRAHNIAMSALPGFTLPGDVSASQRYWNEDVIEPEVEVSPVGTIRVPEKAGLGYGIRTKKVEELTVRQEQWRA</sequence>
<dbReference type="SFLD" id="SFLDF00009">
    <property type="entry name" value="o-succinylbenzoate_synthase"/>
    <property type="match status" value="1"/>
</dbReference>
<keyword evidence="4 8" id="KW-0456">Lyase</keyword>
<dbReference type="InterPro" id="IPR029065">
    <property type="entry name" value="Enolase_C-like"/>
</dbReference>
<dbReference type="Pfam" id="PF13378">
    <property type="entry name" value="MR_MLE_C"/>
    <property type="match status" value="1"/>
</dbReference>
<reference evidence="9" key="1">
    <citation type="submission" date="2018-02" db="EMBL/GenBank/DDBJ databases">
        <authorList>
            <person name="Hausmann B."/>
        </authorList>
    </citation>
    <scope>NUCLEOTIDE SEQUENCE [LARGE SCALE GENOMIC DNA]</scope>
    <source>
        <strain evidence="9">Peat soil MAG SbA1</strain>
    </source>
</reference>
<keyword evidence="3" id="KW-0460">Magnesium</keyword>
<evidence type="ECO:0000256" key="3">
    <source>
        <dbReference type="ARBA" id="ARBA00022842"/>
    </source>
</evidence>
<dbReference type="GO" id="GO:0009234">
    <property type="term" value="P:menaquinone biosynthetic process"/>
    <property type="evidence" value="ECO:0007669"/>
    <property type="project" value="UniProtKB-UniRule"/>
</dbReference>
<dbReference type="CDD" id="cd03317">
    <property type="entry name" value="NAAAR"/>
    <property type="match status" value="1"/>
</dbReference>
<evidence type="ECO:0000256" key="5">
    <source>
        <dbReference type="ARBA" id="ARBA00029491"/>
    </source>
</evidence>
<dbReference type="SUPFAM" id="SSF54826">
    <property type="entry name" value="Enolase N-terminal domain-like"/>
    <property type="match status" value="1"/>
</dbReference>
<evidence type="ECO:0000259" key="7">
    <source>
        <dbReference type="SMART" id="SM00922"/>
    </source>
</evidence>
<dbReference type="PANTHER" id="PTHR48073:SF5">
    <property type="entry name" value="O-SUCCINYLBENZOATE SYNTHASE"/>
    <property type="match status" value="1"/>
</dbReference>